<evidence type="ECO:0000256" key="1">
    <source>
        <dbReference type="SAM" id="MobiDB-lite"/>
    </source>
</evidence>
<feature type="signal peptide" evidence="2">
    <location>
        <begin position="1"/>
        <end position="18"/>
    </location>
</feature>
<feature type="region of interest" description="Disordered" evidence="1">
    <location>
        <begin position="18"/>
        <end position="54"/>
    </location>
</feature>
<proteinExistence type="predicted"/>
<keyword evidence="2" id="KW-0732">Signal</keyword>
<organism evidence="3 4">
    <name type="scientific">Aquarana catesbeiana</name>
    <name type="common">American bullfrog</name>
    <name type="synonym">Rana catesbeiana</name>
    <dbReference type="NCBI Taxonomy" id="8400"/>
    <lineage>
        <taxon>Eukaryota</taxon>
        <taxon>Metazoa</taxon>
        <taxon>Chordata</taxon>
        <taxon>Craniata</taxon>
        <taxon>Vertebrata</taxon>
        <taxon>Euteleostomi</taxon>
        <taxon>Amphibia</taxon>
        <taxon>Batrachia</taxon>
        <taxon>Anura</taxon>
        <taxon>Neobatrachia</taxon>
        <taxon>Ranoidea</taxon>
        <taxon>Ranidae</taxon>
        <taxon>Aquarana</taxon>
    </lineage>
</organism>
<keyword evidence="4" id="KW-1185">Reference proteome</keyword>
<dbReference type="EMBL" id="KV927105">
    <property type="protein sequence ID" value="PIO37239.1"/>
    <property type="molecule type" value="Genomic_DNA"/>
</dbReference>
<evidence type="ECO:0000313" key="4">
    <source>
        <dbReference type="Proteomes" id="UP000228934"/>
    </source>
</evidence>
<feature type="chain" id="PRO_5013816140" evidence="2">
    <location>
        <begin position="19"/>
        <end position="54"/>
    </location>
</feature>
<evidence type="ECO:0000313" key="3">
    <source>
        <dbReference type="EMBL" id="PIO37239.1"/>
    </source>
</evidence>
<evidence type="ECO:0000256" key="2">
    <source>
        <dbReference type="SAM" id="SignalP"/>
    </source>
</evidence>
<feature type="compositionally biased region" description="Basic and acidic residues" evidence="1">
    <location>
        <begin position="19"/>
        <end position="34"/>
    </location>
</feature>
<reference evidence="4" key="1">
    <citation type="journal article" date="2017" name="Nat. Commun.">
        <title>The North American bullfrog draft genome provides insight into hormonal regulation of long noncoding RNA.</title>
        <authorList>
            <person name="Hammond S.A."/>
            <person name="Warren R.L."/>
            <person name="Vandervalk B.P."/>
            <person name="Kucuk E."/>
            <person name="Khan H."/>
            <person name="Gibb E.A."/>
            <person name="Pandoh P."/>
            <person name="Kirk H."/>
            <person name="Zhao Y."/>
            <person name="Jones M."/>
            <person name="Mungall A.J."/>
            <person name="Coope R."/>
            <person name="Pleasance S."/>
            <person name="Moore R.A."/>
            <person name="Holt R.A."/>
            <person name="Round J.M."/>
            <person name="Ohora S."/>
            <person name="Walle B.V."/>
            <person name="Veldhoen N."/>
            <person name="Helbing C.C."/>
            <person name="Birol I."/>
        </authorList>
    </citation>
    <scope>NUCLEOTIDE SEQUENCE [LARGE SCALE GENOMIC DNA]</scope>
</reference>
<sequence>MALGVLVVLAALSVCCSSGDKKNGIHDSESKQSEVKLNMTFSQPNAPPSEENMV</sequence>
<dbReference type="AlphaFoldDB" id="A0A2G9SAN9"/>
<name>A0A2G9SAN9_AQUCT</name>
<accession>A0A2G9SAN9</accession>
<dbReference type="Proteomes" id="UP000228934">
    <property type="component" value="Unassembled WGS sequence"/>
</dbReference>
<protein>
    <submittedName>
        <fullName evidence="3">Uncharacterized protein</fullName>
    </submittedName>
</protein>
<gene>
    <name evidence="3" type="ORF">AB205_0130400</name>
</gene>